<dbReference type="AlphaFoldDB" id="A0A6B3NBM2"/>
<dbReference type="CDD" id="cd16917">
    <property type="entry name" value="HATPase_UhpB-NarQ-NarX-like"/>
    <property type="match status" value="1"/>
</dbReference>
<dbReference type="InterPro" id="IPR050482">
    <property type="entry name" value="Sensor_HK_TwoCompSys"/>
</dbReference>
<comment type="caution">
    <text evidence="21">The sequence shown here is derived from an EMBL/GenBank/DDBJ whole genome shotgun (WGS) entry which is preliminary data.</text>
</comment>
<evidence type="ECO:0000256" key="8">
    <source>
        <dbReference type="ARBA" id="ARBA00022553"/>
    </source>
</evidence>
<dbReference type="PANTHER" id="PTHR24421">
    <property type="entry name" value="NITRATE/NITRITE SENSOR PROTEIN NARX-RELATED"/>
    <property type="match status" value="1"/>
</dbReference>
<evidence type="ECO:0000256" key="9">
    <source>
        <dbReference type="ARBA" id="ARBA00022679"/>
    </source>
</evidence>
<evidence type="ECO:0000256" key="12">
    <source>
        <dbReference type="ARBA" id="ARBA00022840"/>
    </source>
</evidence>
<dbReference type="InterPro" id="IPR003594">
    <property type="entry name" value="HATPase_dom"/>
</dbReference>
<evidence type="ECO:0000256" key="5">
    <source>
        <dbReference type="ARBA" id="ARBA00017322"/>
    </source>
</evidence>
<gene>
    <name evidence="21" type="ORF">F6J89_02845</name>
</gene>
<dbReference type="GO" id="GO:0016020">
    <property type="term" value="C:membrane"/>
    <property type="evidence" value="ECO:0007669"/>
    <property type="project" value="InterPro"/>
</dbReference>
<dbReference type="InterPro" id="IPR036890">
    <property type="entry name" value="HATPase_C_sf"/>
</dbReference>
<dbReference type="EMBL" id="JAAHFQ010000037">
    <property type="protein sequence ID" value="NER26578.1"/>
    <property type="molecule type" value="Genomic_DNA"/>
</dbReference>
<keyword evidence="12" id="KW-0067">ATP-binding</keyword>
<sequence length="331" mass="36347">LLMQLMSFLEIRPLGVSLGRPLPRVFRHMPSELLHGIIIHFTLSSALLFGLVLVFVLLLVGAVLSEHKSRQELASANQRLRQYALLIENQATLQERNRIAREIHDSVGHSLAAQSIQLENVAMLLPEEGGKLAHHLHKARQLGKEALKHVRQSVATLRNHPLQGQSLPTALTKLLKEFEATTCIQLDANINLNSSLSAEIATALYRVTQEALTNISKHSNASQVCLQLLESNGERGRGGEGEMGRWEDTERGRWGDGKTRRGGDGEMGRGGDRKVSLLLADNGRGFDPQENTTGFGLEGMRERTEALGGSFYLISQPGQGCKIKVDIPLPG</sequence>
<feature type="non-terminal residue" evidence="21">
    <location>
        <position position="1"/>
    </location>
</feature>
<evidence type="ECO:0000256" key="2">
    <source>
        <dbReference type="ARBA" id="ARBA00001966"/>
    </source>
</evidence>
<dbReference type="PANTHER" id="PTHR24421:SF10">
    <property type="entry name" value="NITRATE_NITRITE SENSOR PROTEIN NARQ"/>
    <property type="match status" value="1"/>
</dbReference>
<keyword evidence="11 21" id="KW-0418">Kinase</keyword>
<evidence type="ECO:0000256" key="1">
    <source>
        <dbReference type="ARBA" id="ARBA00000085"/>
    </source>
</evidence>
<feature type="domain" description="Histidine kinase/HSP90-like ATPase" evidence="20">
    <location>
        <begin position="199"/>
        <end position="331"/>
    </location>
</feature>
<evidence type="ECO:0000256" key="18">
    <source>
        <dbReference type="SAM" id="MobiDB-lite"/>
    </source>
</evidence>
<comment type="cofactor">
    <cofactor evidence="2">
        <name>[4Fe-4S] cluster</name>
        <dbReference type="ChEBI" id="CHEBI:49883"/>
    </cofactor>
</comment>
<comment type="function">
    <text evidence="16">Member of the two-component regulatory system NreB/NreC involved in the control of dissimilatory nitrate/nitrite reduction in response to oxygen. NreB functions as a direct oxygen sensor histidine kinase which is autophosphorylated, in the absence of oxygen, probably at the conserved histidine residue, and transfers its phosphate group probably to a conserved aspartate residue of NreC. NreB/NreC activates the expression of the nitrate (narGHJI) and nitrite (nir) reductase operons, as well as the putative nitrate transporter gene narT.</text>
</comment>
<dbReference type="PRINTS" id="PR00344">
    <property type="entry name" value="BCTRLSENSOR"/>
</dbReference>
<dbReference type="EC" id="2.7.13.3" evidence="4"/>
<evidence type="ECO:0000256" key="16">
    <source>
        <dbReference type="ARBA" id="ARBA00024827"/>
    </source>
</evidence>
<dbReference type="GO" id="GO:0005737">
    <property type="term" value="C:cytoplasm"/>
    <property type="evidence" value="ECO:0007669"/>
    <property type="project" value="UniProtKB-SubCell"/>
</dbReference>
<dbReference type="GO" id="GO:0000155">
    <property type="term" value="F:phosphorelay sensor kinase activity"/>
    <property type="evidence" value="ECO:0007669"/>
    <property type="project" value="InterPro"/>
</dbReference>
<evidence type="ECO:0000259" key="20">
    <source>
        <dbReference type="SMART" id="SM00387"/>
    </source>
</evidence>
<keyword evidence="6" id="KW-0004">4Fe-4S</keyword>
<dbReference type="InterPro" id="IPR011712">
    <property type="entry name" value="Sig_transdc_His_kin_sub3_dim/P"/>
</dbReference>
<proteinExistence type="predicted"/>
<keyword evidence="7" id="KW-0963">Cytoplasm</keyword>
<keyword evidence="19" id="KW-0812">Transmembrane</keyword>
<dbReference type="GO" id="GO:0046983">
    <property type="term" value="F:protein dimerization activity"/>
    <property type="evidence" value="ECO:0007669"/>
    <property type="project" value="InterPro"/>
</dbReference>
<reference evidence="21" key="1">
    <citation type="submission" date="2019-11" db="EMBL/GenBank/DDBJ databases">
        <title>Genomic insights into an expanded diversity of filamentous marine cyanobacteria reveals the extraordinary biosynthetic potential of Moorea and Okeania.</title>
        <authorList>
            <person name="Ferreira Leao T."/>
            <person name="Wang M."/>
            <person name="Moss N."/>
            <person name="Da Silva R."/>
            <person name="Sanders J."/>
            <person name="Nurk S."/>
            <person name="Gurevich A."/>
            <person name="Humphrey G."/>
            <person name="Reher R."/>
            <person name="Zhu Q."/>
            <person name="Belda-Ferre P."/>
            <person name="Glukhov E."/>
            <person name="Rex R."/>
            <person name="Dorrestein P.C."/>
            <person name="Knight R."/>
            <person name="Pevzner P."/>
            <person name="Gerwick W.H."/>
            <person name="Gerwick L."/>
        </authorList>
    </citation>
    <scope>NUCLEOTIDE SEQUENCE</scope>
    <source>
        <strain evidence="21">SIO1C4</strain>
    </source>
</reference>
<dbReference type="Pfam" id="PF07730">
    <property type="entry name" value="HisKA_3"/>
    <property type="match status" value="1"/>
</dbReference>
<evidence type="ECO:0000256" key="13">
    <source>
        <dbReference type="ARBA" id="ARBA00023004"/>
    </source>
</evidence>
<keyword evidence="19" id="KW-0472">Membrane</keyword>
<keyword evidence="15" id="KW-0479">Metal-binding</keyword>
<keyword evidence="13" id="KW-0408">Iron</keyword>
<evidence type="ECO:0000256" key="6">
    <source>
        <dbReference type="ARBA" id="ARBA00022485"/>
    </source>
</evidence>
<evidence type="ECO:0000256" key="10">
    <source>
        <dbReference type="ARBA" id="ARBA00022741"/>
    </source>
</evidence>
<accession>A0A6B3NBM2</accession>
<comment type="catalytic activity">
    <reaction evidence="1">
        <text>ATP + protein L-histidine = ADP + protein N-phospho-L-histidine.</text>
        <dbReference type="EC" id="2.7.13.3"/>
    </reaction>
</comment>
<evidence type="ECO:0000256" key="19">
    <source>
        <dbReference type="SAM" id="Phobius"/>
    </source>
</evidence>
<evidence type="ECO:0000256" key="15">
    <source>
        <dbReference type="ARBA" id="ARBA00023014"/>
    </source>
</evidence>
<dbReference type="Gene3D" id="1.20.5.1930">
    <property type="match status" value="1"/>
</dbReference>
<name>A0A6B3NBM2_9CYAN</name>
<dbReference type="SMART" id="SM00387">
    <property type="entry name" value="HATPase_c"/>
    <property type="match status" value="1"/>
</dbReference>
<evidence type="ECO:0000313" key="21">
    <source>
        <dbReference type="EMBL" id="NER26578.1"/>
    </source>
</evidence>
<keyword evidence="10" id="KW-0547">Nucleotide-binding</keyword>
<keyword evidence="19" id="KW-1133">Transmembrane helix</keyword>
<protein>
    <recommendedName>
        <fullName evidence="5">Oxygen sensor histidine kinase NreB</fullName>
        <ecNumber evidence="4">2.7.13.3</ecNumber>
    </recommendedName>
    <alternativeName>
        <fullName evidence="17">Nitrogen regulation protein B</fullName>
    </alternativeName>
</protein>
<keyword evidence="14" id="KW-0902">Two-component regulatory system</keyword>
<feature type="transmembrane region" description="Helical" evidence="19">
    <location>
        <begin position="37"/>
        <end position="64"/>
    </location>
</feature>
<keyword evidence="15" id="KW-0411">Iron-sulfur</keyword>
<evidence type="ECO:0000256" key="11">
    <source>
        <dbReference type="ARBA" id="ARBA00022777"/>
    </source>
</evidence>
<dbReference type="GO" id="GO:0051539">
    <property type="term" value="F:4 iron, 4 sulfur cluster binding"/>
    <property type="evidence" value="ECO:0007669"/>
    <property type="project" value="UniProtKB-KW"/>
</dbReference>
<keyword evidence="8" id="KW-0597">Phosphoprotein</keyword>
<feature type="region of interest" description="Disordered" evidence="18">
    <location>
        <begin position="233"/>
        <end position="272"/>
    </location>
</feature>
<keyword evidence="9" id="KW-0808">Transferase</keyword>
<evidence type="ECO:0000256" key="14">
    <source>
        <dbReference type="ARBA" id="ARBA00023012"/>
    </source>
</evidence>
<organism evidence="21">
    <name type="scientific">Symploca sp. SIO1C4</name>
    <dbReference type="NCBI Taxonomy" id="2607765"/>
    <lineage>
        <taxon>Bacteria</taxon>
        <taxon>Bacillati</taxon>
        <taxon>Cyanobacteriota</taxon>
        <taxon>Cyanophyceae</taxon>
        <taxon>Coleofasciculales</taxon>
        <taxon>Coleofasciculaceae</taxon>
        <taxon>Symploca</taxon>
    </lineage>
</organism>
<evidence type="ECO:0000256" key="3">
    <source>
        <dbReference type="ARBA" id="ARBA00004496"/>
    </source>
</evidence>
<dbReference type="InterPro" id="IPR004358">
    <property type="entry name" value="Sig_transdc_His_kin-like_C"/>
</dbReference>
<evidence type="ECO:0000256" key="4">
    <source>
        <dbReference type="ARBA" id="ARBA00012438"/>
    </source>
</evidence>
<dbReference type="GO" id="GO:0005524">
    <property type="term" value="F:ATP binding"/>
    <property type="evidence" value="ECO:0007669"/>
    <property type="project" value="UniProtKB-KW"/>
</dbReference>
<evidence type="ECO:0000256" key="7">
    <source>
        <dbReference type="ARBA" id="ARBA00022490"/>
    </source>
</evidence>
<comment type="subcellular location">
    <subcellularLocation>
        <location evidence="3">Cytoplasm</location>
    </subcellularLocation>
</comment>
<dbReference type="Gene3D" id="3.30.565.10">
    <property type="entry name" value="Histidine kinase-like ATPase, C-terminal domain"/>
    <property type="match status" value="1"/>
</dbReference>
<evidence type="ECO:0000256" key="17">
    <source>
        <dbReference type="ARBA" id="ARBA00030800"/>
    </source>
</evidence>
<dbReference type="SUPFAM" id="SSF55874">
    <property type="entry name" value="ATPase domain of HSP90 chaperone/DNA topoisomerase II/histidine kinase"/>
    <property type="match status" value="1"/>
</dbReference>